<dbReference type="Pfam" id="PF12765">
    <property type="entry name" value="Cohesin_HEAT"/>
    <property type="match status" value="1"/>
</dbReference>
<feature type="compositionally biased region" description="Basic residues" evidence="7">
    <location>
        <begin position="1502"/>
        <end position="1516"/>
    </location>
</feature>
<evidence type="ECO:0000256" key="4">
    <source>
        <dbReference type="ARBA" id="ARBA00023242"/>
    </source>
</evidence>
<feature type="domain" description="Sister chromatid cohesion C-terminal" evidence="8">
    <location>
        <begin position="1183"/>
        <end position="1369"/>
    </location>
</feature>
<evidence type="ECO:0000313" key="10">
    <source>
        <dbReference type="Proteomes" id="UP000481153"/>
    </source>
</evidence>
<dbReference type="GO" id="GO:0034087">
    <property type="term" value="P:establishment of mitotic sister chromatid cohesion"/>
    <property type="evidence" value="ECO:0007669"/>
    <property type="project" value="TreeGrafter"/>
</dbReference>
<feature type="region of interest" description="Disordered" evidence="7">
    <location>
        <begin position="82"/>
        <end position="117"/>
    </location>
</feature>
<keyword evidence="4 6" id="KW-0539">Nucleus</keyword>
<dbReference type="InterPro" id="IPR016024">
    <property type="entry name" value="ARM-type_fold"/>
</dbReference>
<dbReference type="GO" id="GO:0010468">
    <property type="term" value="P:regulation of gene expression"/>
    <property type="evidence" value="ECO:0007669"/>
    <property type="project" value="InterPro"/>
</dbReference>
<dbReference type="VEuPathDB" id="FungiDB:AeMF1_010149"/>
<comment type="subcellular location">
    <subcellularLocation>
        <location evidence="1 6">Nucleus</location>
    </subcellularLocation>
</comment>
<keyword evidence="3 6" id="KW-0677">Repeat</keyword>
<dbReference type="InterPro" id="IPR011989">
    <property type="entry name" value="ARM-like"/>
</dbReference>
<protein>
    <recommendedName>
        <fullName evidence="6">Sister chromatid cohesion protein</fullName>
    </recommendedName>
</protein>
<dbReference type="GO" id="GO:0090694">
    <property type="term" value="C:Scc2-Scc4 cohesin loading complex"/>
    <property type="evidence" value="ECO:0007669"/>
    <property type="project" value="TreeGrafter"/>
</dbReference>
<dbReference type="EMBL" id="VJMJ01000115">
    <property type="protein sequence ID" value="KAF0734347.1"/>
    <property type="molecule type" value="Genomic_DNA"/>
</dbReference>
<dbReference type="GO" id="GO:0003682">
    <property type="term" value="F:chromatin binding"/>
    <property type="evidence" value="ECO:0007669"/>
    <property type="project" value="TreeGrafter"/>
</dbReference>
<evidence type="ECO:0000256" key="1">
    <source>
        <dbReference type="ARBA" id="ARBA00004123"/>
    </source>
</evidence>
<dbReference type="CDD" id="cd23958">
    <property type="entry name" value="SCC2"/>
    <property type="match status" value="1"/>
</dbReference>
<name>A0A6G0X3I6_9STRA</name>
<dbReference type="InterPro" id="IPR024986">
    <property type="entry name" value="Nipped-B_C"/>
</dbReference>
<dbReference type="Pfam" id="PF12830">
    <property type="entry name" value="Nipped-B_C"/>
    <property type="match status" value="1"/>
</dbReference>
<dbReference type="SUPFAM" id="SSF48371">
    <property type="entry name" value="ARM repeat"/>
    <property type="match status" value="2"/>
</dbReference>
<reference evidence="9 10" key="1">
    <citation type="submission" date="2019-07" db="EMBL/GenBank/DDBJ databases">
        <title>Genomics analysis of Aphanomyces spp. identifies a new class of oomycete effector associated with host adaptation.</title>
        <authorList>
            <person name="Gaulin E."/>
        </authorList>
    </citation>
    <scope>NUCLEOTIDE SEQUENCE [LARGE SCALE GENOMIC DNA]</scope>
    <source>
        <strain evidence="9 10">ATCC 201684</strain>
    </source>
</reference>
<dbReference type="GO" id="GO:0140588">
    <property type="term" value="P:chromatin looping"/>
    <property type="evidence" value="ECO:0007669"/>
    <property type="project" value="InterPro"/>
</dbReference>
<evidence type="ECO:0000313" key="9">
    <source>
        <dbReference type="EMBL" id="KAF0734347.1"/>
    </source>
</evidence>
<feature type="compositionally biased region" description="Acidic residues" evidence="7">
    <location>
        <begin position="1519"/>
        <end position="1530"/>
    </location>
</feature>
<gene>
    <name evidence="9" type="ORF">Ae201684_008949</name>
</gene>
<comment type="similarity">
    <text evidence="2 6">Belongs to the SCC2/Nipped-B family.</text>
</comment>
<keyword evidence="10" id="KW-1185">Reference proteome</keyword>
<accession>A0A6G0X3I6</accession>
<keyword evidence="5 6" id="KW-0131">Cell cycle</keyword>
<evidence type="ECO:0000256" key="7">
    <source>
        <dbReference type="SAM" id="MobiDB-lite"/>
    </source>
</evidence>
<feature type="compositionally biased region" description="Basic and acidic residues" evidence="7">
    <location>
        <begin position="93"/>
        <end position="108"/>
    </location>
</feature>
<dbReference type="Gene3D" id="1.25.10.10">
    <property type="entry name" value="Leucine-rich Repeat Variant"/>
    <property type="match status" value="2"/>
</dbReference>
<dbReference type="PANTHER" id="PTHR21704:SF18">
    <property type="entry name" value="NIPPED-B-LIKE PROTEIN"/>
    <property type="match status" value="1"/>
</dbReference>
<proteinExistence type="inferred from homology"/>
<dbReference type="Proteomes" id="UP000481153">
    <property type="component" value="Unassembled WGS sequence"/>
</dbReference>
<comment type="caution">
    <text evidence="9">The sequence shown here is derived from an EMBL/GenBank/DDBJ whole genome shotgun (WGS) entry which is preliminary data.</text>
</comment>
<dbReference type="GO" id="GO:0071169">
    <property type="term" value="P:establishment of protein localization to chromatin"/>
    <property type="evidence" value="ECO:0007669"/>
    <property type="project" value="TreeGrafter"/>
</dbReference>
<feature type="region of interest" description="Disordered" evidence="7">
    <location>
        <begin position="1493"/>
        <end position="1530"/>
    </location>
</feature>
<evidence type="ECO:0000259" key="8">
    <source>
        <dbReference type="Pfam" id="PF12830"/>
    </source>
</evidence>
<dbReference type="PANTHER" id="PTHR21704">
    <property type="entry name" value="NIPPED-B-LIKE PROTEIN DELANGIN SCC2-RELATED"/>
    <property type="match status" value="1"/>
</dbReference>
<organism evidence="9 10">
    <name type="scientific">Aphanomyces euteiches</name>
    <dbReference type="NCBI Taxonomy" id="100861"/>
    <lineage>
        <taxon>Eukaryota</taxon>
        <taxon>Sar</taxon>
        <taxon>Stramenopiles</taxon>
        <taxon>Oomycota</taxon>
        <taxon>Saprolegniomycetes</taxon>
        <taxon>Saprolegniales</taxon>
        <taxon>Verrucalvaceae</taxon>
        <taxon>Aphanomyces</taxon>
    </lineage>
</organism>
<dbReference type="InterPro" id="IPR026003">
    <property type="entry name" value="Cohesin_HEAT"/>
</dbReference>
<evidence type="ECO:0000256" key="3">
    <source>
        <dbReference type="ARBA" id="ARBA00022737"/>
    </source>
</evidence>
<evidence type="ECO:0000256" key="2">
    <source>
        <dbReference type="ARBA" id="ARBA00009252"/>
    </source>
</evidence>
<sequence length="1530" mass="171363">MSKSLPLFVPDQEGESEDLSIWNLPPPPIAYNRVRSIDPSRVNTEAMHLFLRNVPESLLPEVEAPKVTWENMSPLLRAVVSSGPTLSPNVSRELTDPPTKKQKLHDEITSTQSPDKKPKRIKVIEIHDNDEDEQIPASPVAIETQESKNILLVHKYQDELQGLVAQLSTTPDVPRITKKIMQTLQLLHKSHKKLIRHISYDLLTDLMSVLDARVAEALTIDLFVVACADSGDADWESSGIDFSKLEDLVCAMDAASCMLYVITSPNIDRRLLSEEAIDHCVSLLKHVLQRLVFPSLDPVSLNQLLHDMKLTKHPKYHGSLKKKIEKAGLVHVTSAFMETMETLVADLKLQDCWILALSSVLVGAFALEGSQATQSNISLLQVRASLMCREIFLHYPPHRSPLLDDIFSVFLKLPTSKRNLRTYSLSHGDSQVQMISMLLVTLAQSSIQISLDGVRETAKSIVHCFVQKCMKKEEDHDFRQKFENFVDDLLAMMLFPEWPAVEVILMAVSGGLTNLMVQQKSSKLESQSSLLALHLLGKICASIRQVSCEARDNPICEVKRPPALIEFREYAVRTLSSKDIETSPTNIVQMMVLMYLSDAKTHIPVDAEPFHQAKCSFSEDFVSLKANMTVAGSIVRQLMIALVAKSELCQHFDQMLMAIMAFLSRGQPTFRARVLKALGLIVDSDPMLMADDHFQKAITVCLMDEATSVRQSAVELVGKYVGMQPSLFATYYPMLADRLRDKGISVRKSALKIFRVYLQSTPIEPEASEWISKALRALVERIGVASEEESVKETVLTTIQEIWFGAPQEPNRRKSNTSEATVTPASLKKKSSSNHKILSVIDVVHHVSNSEWIVSLITRLMKKNDSQINTACAAMVSELMELLLLLEEKQQLKYLSFQDEEAQRVATFKTLHIICEASPELVLPYFETLTIYLQPDDSLNKRTQMQILAIATSTITLVFPLLKRFADSKVSKLEADLKKLVLGAPPQVVKPAVKCLATIAESTNRPPKLLLEILEGLYVFLVKTETLVKLDKPISEVPKLLRSLFVAGLVAGSLDWGSLQGISNSVLPQPKLVEMVYDVYARYAKVPSSHQNFNVALRVKTVQGFGYLFHRNPRILLKAQQDNTLKLTILHSDANVRTQILASLTELLQAEEARLEKLHETQLSTQSREHVQGDQEGEASYIGSVMQAQLQNILKAALQKEASIRSQAISCLGLLLTQGLVAPMQCISTLVALETDHIATVRDAAYMHLVGIHEKFPTMVSGPAIQGIYSSYQFQMRAFGKCTVCDEDGCFLGRVYRACIQGNSSQRNSFFNGLLNVFREKGPIFTALADQKIPPVMALGYLSYVAQILSVLPYDVEDEPLFIVYTINREVSLTLGAIQDKMQKVLGREATFDNMPVSEPWRPELTTVGHAAFATALLIRLKLALKEAYNLDNEKCQTFQTTKSTKANEVPVTRAKENIVLDLNDMLAEEDVKNGWMHLTWLGNAAKTDQAQLDFDFENPQMKKKPKSKRCRKRKEKKDEEDEEPVDEVF</sequence>
<evidence type="ECO:0000256" key="6">
    <source>
        <dbReference type="RuleBase" id="RU364107"/>
    </source>
</evidence>
<dbReference type="InterPro" id="IPR033031">
    <property type="entry name" value="Scc2/Nipped-B"/>
</dbReference>
<dbReference type="GO" id="GO:0061775">
    <property type="term" value="F:cohesin loader activity"/>
    <property type="evidence" value="ECO:0007669"/>
    <property type="project" value="InterPro"/>
</dbReference>
<dbReference type="GO" id="GO:1990414">
    <property type="term" value="P:replication-born double-strand break repair via sister chromatid exchange"/>
    <property type="evidence" value="ECO:0007669"/>
    <property type="project" value="TreeGrafter"/>
</dbReference>
<evidence type="ECO:0000256" key="5">
    <source>
        <dbReference type="ARBA" id="ARBA00023306"/>
    </source>
</evidence>
<feature type="compositionally biased region" description="Polar residues" evidence="7">
    <location>
        <begin position="82"/>
        <end position="92"/>
    </location>
</feature>